<organism evidence="1 2">
    <name type="scientific">Didymella exigua CBS 183.55</name>
    <dbReference type="NCBI Taxonomy" id="1150837"/>
    <lineage>
        <taxon>Eukaryota</taxon>
        <taxon>Fungi</taxon>
        <taxon>Dikarya</taxon>
        <taxon>Ascomycota</taxon>
        <taxon>Pezizomycotina</taxon>
        <taxon>Dothideomycetes</taxon>
        <taxon>Pleosporomycetidae</taxon>
        <taxon>Pleosporales</taxon>
        <taxon>Pleosporineae</taxon>
        <taxon>Didymellaceae</taxon>
        <taxon>Didymella</taxon>
    </lineage>
</organism>
<accession>A0A6A5RJD2</accession>
<keyword evidence="2" id="KW-1185">Reference proteome</keyword>
<dbReference type="RefSeq" id="XP_033447612.1">
    <property type="nucleotide sequence ID" value="XM_033587858.1"/>
</dbReference>
<name>A0A6A5RJD2_9PLEO</name>
<dbReference type="EMBL" id="ML978972">
    <property type="protein sequence ID" value="KAF1927360.1"/>
    <property type="molecule type" value="Genomic_DNA"/>
</dbReference>
<evidence type="ECO:0000313" key="1">
    <source>
        <dbReference type="EMBL" id="KAF1927360.1"/>
    </source>
</evidence>
<dbReference type="Proteomes" id="UP000800082">
    <property type="component" value="Unassembled WGS sequence"/>
</dbReference>
<evidence type="ECO:0000313" key="2">
    <source>
        <dbReference type="Proteomes" id="UP000800082"/>
    </source>
</evidence>
<reference evidence="1" key="1">
    <citation type="journal article" date="2020" name="Stud. Mycol.">
        <title>101 Dothideomycetes genomes: a test case for predicting lifestyles and emergence of pathogens.</title>
        <authorList>
            <person name="Haridas S."/>
            <person name="Albert R."/>
            <person name="Binder M."/>
            <person name="Bloem J."/>
            <person name="Labutti K."/>
            <person name="Salamov A."/>
            <person name="Andreopoulos B."/>
            <person name="Baker S."/>
            <person name="Barry K."/>
            <person name="Bills G."/>
            <person name="Bluhm B."/>
            <person name="Cannon C."/>
            <person name="Castanera R."/>
            <person name="Culley D."/>
            <person name="Daum C."/>
            <person name="Ezra D."/>
            <person name="Gonzalez J."/>
            <person name="Henrissat B."/>
            <person name="Kuo A."/>
            <person name="Liang C."/>
            <person name="Lipzen A."/>
            <person name="Lutzoni F."/>
            <person name="Magnuson J."/>
            <person name="Mondo S."/>
            <person name="Nolan M."/>
            <person name="Ohm R."/>
            <person name="Pangilinan J."/>
            <person name="Park H.-J."/>
            <person name="Ramirez L."/>
            <person name="Alfaro M."/>
            <person name="Sun H."/>
            <person name="Tritt A."/>
            <person name="Yoshinaga Y."/>
            <person name="Zwiers L.-H."/>
            <person name="Turgeon B."/>
            <person name="Goodwin S."/>
            <person name="Spatafora J."/>
            <person name="Crous P."/>
            <person name="Grigoriev I."/>
        </authorList>
    </citation>
    <scope>NUCLEOTIDE SEQUENCE</scope>
    <source>
        <strain evidence="1">CBS 183.55</strain>
    </source>
</reference>
<sequence>MNLEFVFTRRYGVQTKPAYSNTSINRPTSLTHFHFIYPFQLPIQPAFLFLGRSPSLLLGRSPSLLLSRIPIRIILPEPQSLLRGLYDRLLTPHHHALPLPPHHTLLNLTHDIKIRLGQIPERNPIKQQSHTSTVLLMITTSLRSLHCSYLPNDIAVIVDIRFEAKVAVDLVLLELGQHLSQGLGCAAGRCRVGYNGFEGEEECLRGKG</sequence>
<gene>
    <name evidence="1" type="ORF">M421DRAFT_177774</name>
</gene>
<proteinExistence type="predicted"/>
<protein>
    <submittedName>
        <fullName evidence="1">Uncharacterized protein</fullName>
    </submittedName>
</protein>
<dbReference type="GeneID" id="54345505"/>
<dbReference type="AlphaFoldDB" id="A0A6A5RJD2"/>